<accession>W0DUB5</accession>
<dbReference type="PANTHER" id="PTHR33221">
    <property type="entry name" value="WINGED HELIX-TURN-HELIX TRANSCRIPTIONAL REGULATOR, RRF2 FAMILY"/>
    <property type="match status" value="1"/>
</dbReference>
<sequence>MKLTSKGRYAVTAMIDIALYQDDGAVTLAMISERQAISLSYLEQLFAKLKKADLVVSARGPGGGYRLSRAASDITIRQVIDAVDEEIDVRRCGGKSNCHKGQQCLSHHLWEDLSEMIGGFLAEVTLQSLFDQHHASKQFQIAVNSIN</sequence>
<reference evidence="2 3" key="1">
    <citation type="submission" date="2013-12" db="EMBL/GenBank/DDBJ databases">
        <authorList>
            <consortium name="DOE Joint Genome Institute"/>
            <person name="Kappler U."/>
            <person name="Huntemann M."/>
            <person name="Han J."/>
            <person name="Chen A."/>
            <person name="Kyrpides N."/>
            <person name="Mavromatis K."/>
            <person name="Markowitz V."/>
            <person name="Palaniappan K."/>
            <person name="Ivanova N."/>
            <person name="Schaumberg A."/>
            <person name="Pati A."/>
            <person name="Liolios K."/>
            <person name="Nordberg H.P."/>
            <person name="Cantor M.N."/>
            <person name="Hua S.X."/>
            <person name="Woyke T."/>
        </authorList>
    </citation>
    <scope>NUCLEOTIDE SEQUENCE [LARGE SCALE GENOMIC DNA]</scope>
    <source>
        <strain evidence="3">AL2</strain>
    </source>
</reference>
<dbReference type="Proteomes" id="UP000005380">
    <property type="component" value="Chromosome"/>
</dbReference>
<evidence type="ECO:0000256" key="1">
    <source>
        <dbReference type="ARBA" id="ARBA00023125"/>
    </source>
</evidence>
<dbReference type="GO" id="GO:0003677">
    <property type="term" value="F:DNA binding"/>
    <property type="evidence" value="ECO:0007669"/>
    <property type="project" value="UniProtKB-KW"/>
</dbReference>
<dbReference type="RefSeq" id="WP_006459491.1">
    <property type="nucleotide sequence ID" value="NZ_CP007030.1"/>
</dbReference>
<dbReference type="GO" id="GO:0003700">
    <property type="term" value="F:DNA-binding transcription factor activity"/>
    <property type="evidence" value="ECO:0007669"/>
    <property type="project" value="TreeGrafter"/>
</dbReference>
<protein>
    <submittedName>
        <fullName evidence="2">Rrf2 family transcriptional regulator</fullName>
    </submittedName>
</protein>
<organism evidence="2 3">
    <name type="scientific">Thiomicrospira aerophila AL3</name>
    <dbReference type="NCBI Taxonomy" id="717772"/>
    <lineage>
        <taxon>Bacteria</taxon>
        <taxon>Pseudomonadati</taxon>
        <taxon>Pseudomonadota</taxon>
        <taxon>Gammaproteobacteria</taxon>
        <taxon>Thiotrichales</taxon>
        <taxon>Piscirickettsiaceae</taxon>
        <taxon>Thiomicrospira</taxon>
    </lineage>
</organism>
<dbReference type="FunFam" id="1.10.10.10:FF:000026">
    <property type="entry name" value="HTH-type transcriptional regulator IscR"/>
    <property type="match status" value="1"/>
</dbReference>
<dbReference type="InterPro" id="IPR000944">
    <property type="entry name" value="Tscrpt_reg_Rrf2"/>
</dbReference>
<dbReference type="InterPro" id="IPR036390">
    <property type="entry name" value="WH_DNA-bd_sf"/>
</dbReference>
<dbReference type="Pfam" id="PF02082">
    <property type="entry name" value="Rrf2"/>
    <property type="match status" value="1"/>
</dbReference>
<dbReference type="NCBIfam" id="TIGR00738">
    <property type="entry name" value="rrf2_super"/>
    <property type="match status" value="1"/>
</dbReference>
<dbReference type="SUPFAM" id="SSF46785">
    <property type="entry name" value="Winged helix' DNA-binding domain"/>
    <property type="match status" value="1"/>
</dbReference>
<dbReference type="PANTHER" id="PTHR33221:SF5">
    <property type="entry name" value="HTH-TYPE TRANSCRIPTIONAL REGULATOR ISCR"/>
    <property type="match status" value="1"/>
</dbReference>
<dbReference type="STRING" id="717772.THIAE_01345"/>
<dbReference type="OrthoDB" id="9808360at2"/>
<keyword evidence="1" id="KW-0238">DNA-binding</keyword>
<dbReference type="HOGENOM" id="CLU_107144_0_0_6"/>
<dbReference type="KEGG" id="tao:THIAE_01345"/>
<dbReference type="eggNOG" id="COG1959">
    <property type="taxonomic scope" value="Bacteria"/>
</dbReference>
<keyword evidence="3" id="KW-1185">Reference proteome</keyword>
<dbReference type="PROSITE" id="PS51197">
    <property type="entry name" value="HTH_RRF2_2"/>
    <property type="match status" value="1"/>
</dbReference>
<proteinExistence type="predicted"/>
<dbReference type="AlphaFoldDB" id="W0DUB5"/>
<dbReference type="FunCoup" id="W0DUB5">
    <property type="interactions" value="317"/>
</dbReference>
<dbReference type="Gene3D" id="1.10.10.10">
    <property type="entry name" value="Winged helix-like DNA-binding domain superfamily/Winged helix DNA-binding domain"/>
    <property type="match status" value="1"/>
</dbReference>
<dbReference type="InParanoid" id="W0DUB5"/>
<evidence type="ECO:0000313" key="2">
    <source>
        <dbReference type="EMBL" id="AHF00589.1"/>
    </source>
</evidence>
<dbReference type="GO" id="GO:0005829">
    <property type="term" value="C:cytosol"/>
    <property type="evidence" value="ECO:0007669"/>
    <property type="project" value="TreeGrafter"/>
</dbReference>
<name>W0DUB5_9GAMM</name>
<evidence type="ECO:0000313" key="3">
    <source>
        <dbReference type="Proteomes" id="UP000005380"/>
    </source>
</evidence>
<gene>
    <name evidence="2" type="ORF">THIAE_01345</name>
</gene>
<dbReference type="EMBL" id="CP007030">
    <property type="protein sequence ID" value="AHF00589.1"/>
    <property type="molecule type" value="Genomic_DNA"/>
</dbReference>
<dbReference type="InterPro" id="IPR036388">
    <property type="entry name" value="WH-like_DNA-bd_sf"/>
</dbReference>